<organism evidence="2 3">
    <name type="scientific">Giardia intestinalis</name>
    <name type="common">Giardia lamblia</name>
    <dbReference type="NCBI Taxonomy" id="5741"/>
    <lineage>
        <taxon>Eukaryota</taxon>
        <taxon>Metamonada</taxon>
        <taxon>Diplomonadida</taxon>
        <taxon>Hexamitidae</taxon>
        <taxon>Giardiinae</taxon>
        <taxon>Giardia</taxon>
    </lineage>
</organism>
<sequence>MNPPLGPDDNDREGAKTGHTAELNPNQKRKPR</sequence>
<keyword evidence="2" id="KW-0808">Transferase</keyword>
<evidence type="ECO:0000313" key="2">
    <source>
        <dbReference type="EMBL" id="ESU35197.1"/>
    </source>
</evidence>
<comment type="caution">
    <text evidence="2">The sequence shown here is derived from an EMBL/GenBank/DDBJ whole genome shotgun (WGS) entry which is preliminary data.</text>
</comment>
<proteinExistence type="predicted"/>
<reference evidence="3" key="1">
    <citation type="submission" date="2012-02" db="EMBL/GenBank/DDBJ databases">
        <title>Genome sequencing of Giardia lamblia Genotypes A2 and B isolates (DH and GS) and comparative analysis with the genomes of Genotypes A1 and E (WB and Pig).</title>
        <authorList>
            <person name="Adam R."/>
            <person name="Dahlstrom E."/>
            <person name="Martens C."/>
            <person name="Bruno D."/>
            <person name="Barbian K."/>
            <person name="Porcella S.F."/>
            <person name="Nash T."/>
        </authorList>
    </citation>
    <scope>NUCLEOTIDE SEQUENCE</scope>
    <source>
        <strain evidence="3">DH</strain>
    </source>
</reference>
<name>V6T9V2_GIAIN</name>
<accession>V6T9V2</accession>
<dbReference type="VEuPathDB" id="GiardiaDB:DHA2_153931"/>
<reference evidence="2 3" key="2">
    <citation type="journal article" date="2013" name="Genome Biol. Evol.">
        <title>Genome sequencing of Giardia lamblia genotypes A2 and B isolates (DH and GS) and comparative analysis with the genomes of genotypes A1 and E (WB and Pig).</title>
        <authorList>
            <person name="Adam R.D."/>
            <person name="Dahlstrom E.W."/>
            <person name="Martens C.A."/>
            <person name="Bruno D.P."/>
            <person name="Barbian K.D."/>
            <person name="Ricklefs S.M."/>
            <person name="Hernandez M.M."/>
            <person name="Narla N.P."/>
            <person name="Patel R.B."/>
            <person name="Porcella S.F."/>
            <person name="Nash T.E."/>
        </authorList>
    </citation>
    <scope>NUCLEOTIDE SEQUENCE [LARGE SCALE GENOMIC DNA]</scope>
    <source>
        <strain evidence="2 3">DH</strain>
    </source>
</reference>
<dbReference type="AlphaFoldDB" id="V6T9V2"/>
<feature type="region of interest" description="Disordered" evidence="1">
    <location>
        <begin position="1"/>
        <end position="32"/>
    </location>
</feature>
<dbReference type="GO" id="GO:0016746">
    <property type="term" value="F:acyltransferase activity"/>
    <property type="evidence" value="ECO:0007669"/>
    <property type="project" value="UniProtKB-KW"/>
</dbReference>
<gene>
    <name evidence="2" type="ORF">DHA2_153931</name>
</gene>
<evidence type="ECO:0000313" key="3">
    <source>
        <dbReference type="Proteomes" id="UP000018320"/>
    </source>
</evidence>
<dbReference type="EMBL" id="AHGT01000094">
    <property type="protein sequence ID" value="ESU35197.1"/>
    <property type="molecule type" value="Genomic_DNA"/>
</dbReference>
<dbReference type="Proteomes" id="UP000018320">
    <property type="component" value="Unassembled WGS sequence"/>
</dbReference>
<protein>
    <submittedName>
        <fullName evidence="2">Dihydrolipoamide acyltransferase</fullName>
    </submittedName>
</protein>
<keyword evidence="2" id="KW-0012">Acyltransferase</keyword>
<evidence type="ECO:0000256" key="1">
    <source>
        <dbReference type="SAM" id="MobiDB-lite"/>
    </source>
</evidence>